<keyword evidence="2" id="KW-0472">Membrane</keyword>
<dbReference type="EMBL" id="LN714482">
    <property type="protein sequence ID" value="CEL66954.1"/>
    <property type="molecule type" value="Genomic_DNA"/>
</dbReference>
<evidence type="ECO:0000256" key="1">
    <source>
        <dbReference type="SAM" id="MobiDB-lite"/>
    </source>
</evidence>
<dbReference type="eggNOG" id="ENOG502R0GX">
    <property type="taxonomic scope" value="Eukaryota"/>
</dbReference>
<evidence type="ECO:0000313" key="3">
    <source>
        <dbReference type="EMBL" id="CBZ52969.1"/>
    </source>
</evidence>
<keyword evidence="5" id="KW-1185">Reference proteome</keyword>
<gene>
    <name evidence="4" type="ORF">BN1204_027580</name>
    <name evidence="3" type="ORF">NCLIV_027580</name>
</gene>
<accession>F0VGX5</accession>
<dbReference type="OrthoDB" id="331595at2759"/>
<dbReference type="InParanoid" id="F0VGX5"/>
<sequence length="189" mass="20130">MADEQRSKQPTWRKLAMLFIGGCAIGIFIYAIYEHNCVDSKGVTRPPPLLSRLRGMNSESLTSGSVNQGTASATPATNREPAYPAFPSLKDAHSHSGFLSGLGSAEAMGSSPFSDPVSIRVHASARASSSQQSAPEDTFHNTTFVNVLRPRDADTQGGDAFRIVALAVDDSQTTELEEVTKVTESAGEQ</sequence>
<reference evidence="4" key="4">
    <citation type="journal article" date="2015" name="PLoS ONE">
        <title>Comprehensive Evaluation of Toxoplasma gondii VEG and Neospora caninum LIV Genomes with Tachyzoite Stage Transcriptome and Proteome Defines Novel Transcript Features.</title>
        <authorList>
            <person name="Ramaprasad A."/>
            <person name="Mourier T."/>
            <person name="Naeem R."/>
            <person name="Malas T.B."/>
            <person name="Moussa E."/>
            <person name="Panigrahi A."/>
            <person name="Vermont S.J."/>
            <person name="Otto T.D."/>
            <person name="Wastling J."/>
            <person name="Pain A."/>
        </authorList>
    </citation>
    <scope>NUCLEOTIDE SEQUENCE</scope>
    <source>
        <strain evidence="4">Liverpool</strain>
    </source>
</reference>
<dbReference type="AlphaFoldDB" id="F0VGX5"/>
<organism evidence="3 5">
    <name type="scientific">Neospora caninum (strain Liverpool)</name>
    <dbReference type="NCBI Taxonomy" id="572307"/>
    <lineage>
        <taxon>Eukaryota</taxon>
        <taxon>Sar</taxon>
        <taxon>Alveolata</taxon>
        <taxon>Apicomplexa</taxon>
        <taxon>Conoidasida</taxon>
        <taxon>Coccidia</taxon>
        <taxon>Eucoccidiorida</taxon>
        <taxon>Eimeriorina</taxon>
        <taxon>Sarcocystidae</taxon>
        <taxon>Neospora</taxon>
    </lineage>
</organism>
<name>F0VGX5_NEOCL</name>
<feature type="compositionally biased region" description="Polar residues" evidence="1">
    <location>
        <begin position="57"/>
        <end position="77"/>
    </location>
</feature>
<protein>
    <recommendedName>
        <fullName evidence="6">Transmembrane protein</fullName>
    </recommendedName>
</protein>
<evidence type="ECO:0008006" key="6">
    <source>
        <dbReference type="Google" id="ProtNLM"/>
    </source>
</evidence>
<evidence type="ECO:0000256" key="2">
    <source>
        <dbReference type="SAM" id="Phobius"/>
    </source>
</evidence>
<proteinExistence type="predicted"/>
<feature type="region of interest" description="Disordered" evidence="1">
    <location>
        <begin position="49"/>
        <end position="85"/>
    </location>
</feature>
<dbReference type="VEuPathDB" id="ToxoDB:NCLIV_027580"/>
<dbReference type="RefSeq" id="XP_003883001.1">
    <property type="nucleotide sequence ID" value="XM_003882952.1"/>
</dbReference>
<dbReference type="OMA" id="MNSESAT"/>
<reference evidence="5" key="3">
    <citation type="journal article" date="2012" name="PLoS Pathog.">
        <title>Comparative genomics of the apicomplexan parasites Toxoplasma gondii and Neospora caninum: Coccidia differing in host range and transmission strategy.</title>
        <authorList>
            <person name="Reid A.J."/>
            <person name="Vermont S.J."/>
            <person name="Cotton J.A."/>
            <person name="Harris D."/>
            <person name="Hill-Cawthorne G.A."/>
            <person name="Konen-Waisman S."/>
            <person name="Latham S.M."/>
            <person name="Mourier T."/>
            <person name="Norton R."/>
            <person name="Quail M.A."/>
            <person name="Sanders M."/>
            <person name="Shanmugam D."/>
            <person name="Sohal A."/>
            <person name="Wasmuth J.D."/>
            <person name="Brunk B."/>
            <person name="Grigg M.E."/>
            <person name="Howard J.C."/>
            <person name="Parkinson J."/>
            <person name="Roos D.S."/>
            <person name="Trees A.J."/>
            <person name="Berriman M."/>
            <person name="Pain A."/>
            <person name="Wastling J.M."/>
        </authorList>
    </citation>
    <scope>NUCLEOTIDE SEQUENCE [LARGE SCALE GENOMIC DNA]</scope>
    <source>
        <strain evidence="5">Liverpool</strain>
    </source>
</reference>
<evidence type="ECO:0000313" key="4">
    <source>
        <dbReference type="EMBL" id="CEL66954.1"/>
    </source>
</evidence>
<keyword evidence="2" id="KW-0812">Transmembrane</keyword>
<reference evidence="3" key="1">
    <citation type="submission" date="2011-02" db="EMBL/GenBank/DDBJ databases">
        <authorList>
            <person name="Aslett M."/>
        </authorList>
    </citation>
    <scope>NUCLEOTIDE SEQUENCE</scope>
    <source>
        <strain evidence="3">Liverpool</strain>
    </source>
</reference>
<feature type="transmembrane region" description="Helical" evidence="2">
    <location>
        <begin position="15"/>
        <end position="33"/>
    </location>
</feature>
<dbReference type="GeneID" id="13442999"/>
<dbReference type="EMBL" id="FR823389">
    <property type="protein sequence ID" value="CBZ52969.1"/>
    <property type="molecule type" value="Genomic_DNA"/>
</dbReference>
<evidence type="ECO:0000313" key="5">
    <source>
        <dbReference type="Proteomes" id="UP000007494"/>
    </source>
</evidence>
<reference evidence="3" key="2">
    <citation type="submission" date="2011-03" db="EMBL/GenBank/DDBJ databases">
        <title>Comparative genomics and transcriptomics of Neospora caninum and Toxoplasma gondii.</title>
        <authorList>
            <person name="Reid A.J."/>
            <person name="Sohal A."/>
            <person name="Harris D."/>
            <person name="Quail M."/>
            <person name="Sanders M."/>
            <person name="Berriman M."/>
            <person name="Wastling J.M."/>
            <person name="Pain A."/>
        </authorList>
    </citation>
    <scope>NUCLEOTIDE SEQUENCE</scope>
    <source>
        <strain evidence="3">Liverpool</strain>
    </source>
</reference>
<dbReference type="Proteomes" id="UP000007494">
    <property type="component" value="Chromosome VIIb"/>
</dbReference>
<keyword evidence="2" id="KW-1133">Transmembrane helix</keyword>